<name>A0A4U0WLL1_9PEZI</name>
<dbReference type="InterPro" id="IPR000210">
    <property type="entry name" value="BTB/POZ_dom"/>
</dbReference>
<sequence length="240" mass="26471">MATKRKSDGSDGGFSKQLRSNYNATITVLVSPSEASFTVHKDLICRNSKFFDKACSGDWKEARERTVRLAGTNASFFQIYVEKLYFPTASLYDNTADALRPSAKPFLVMDRNEVLFQLCQIWALGDYLQDHGFQNAVVDTLAMKAAQELPSGSTVEWVVGNTSTDSPLRRWLVNALIPYLTSAPLAAALLDELTGKLPADFLMLLLKLRVKSLPASFRGPAPLGDKCMYHVHPEGTAKCA</sequence>
<proteinExistence type="predicted"/>
<keyword evidence="3" id="KW-1185">Reference proteome</keyword>
<dbReference type="PANTHER" id="PTHR47843">
    <property type="entry name" value="BTB DOMAIN-CONTAINING PROTEIN-RELATED"/>
    <property type="match status" value="1"/>
</dbReference>
<dbReference type="STRING" id="329884.A0A4U0WLL1"/>
<feature type="domain" description="BTB" evidence="1">
    <location>
        <begin position="24"/>
        <end position="93"/>
    </location>
</feature>
<dbReference type="AlphaFoldDB" id="A0A4U0WLL1"/>
<dbReference type="PROSITE" id="PS50097">
    <property type="entry name" value="BTB"/>
    <property type="match status" value="1"/>
</dbReference>
<gene>
    <name evidence="2" type="ORF">B0A55_09739</name>
</gene>
<accession>A0A4U0WLL1</accession>
<evidence type="ECO:0000313" key="2">
    <source>
        <dbReference type="EMBL" id="TKA63468.1"/>
    </source>
</evidence>
<dbReference type="OrthoDB" id="1022638at2759"/>
<dbReference type="InterPro" id="IPR011333">
    <property type="entry name" value="SKP1/BTB/POZ_sf"/>
</dbReference>
<dbReference type="Gene3D" id="3.30.710.10">
    <property type="entry name" value="Potassium Channel Kv1.1, Chain A"/>
    <property type="match status" value="1"/>
</dbReference>
<organism evidence="2 3">
    <name type="scientific">Friedmanniomyces simplex</name>
    <dbReference type="NCBI Taxonomy" id="329884"/>
    <lineage>
        <taxon>Eukaryota</taxon>
        <taxon>Fungi</taxon>
        <taxon>Dikarya</taxon>
        <taxon>Ascomycota</taxon>
        <taxon>Pezizomycotina</taxon>
        <taxon>Dothideomycetes</taxon>
        <taxon>Dothideomycetidae</taxon>
        <taxon>Mycosphaerellales</taxon>
        <taxon>Teratosphaeriaceae</taxon>
        <taxon>Friedmanniomyces</taxon>
    </lineage>
</organism>
<dbReference type="PANTHER" id="PTHR47843:SF2">
    <property type="entry name" value="BTB DOMAIN-CONTAINING PROTEIN"/>
    <property type="match status" value="1"/>
</dbReference>
<protein>
    <recommendedName>
        <fullName evidence="1">BTB domain-containing protein</fullName>
    </recommendedName>
</protein>
<reference evidence="2 3" key="1">
    <citation type="submission" date="2017-03" db="EMBL/GenBank/DDBJ databases">
        <title>Genomes of endolithic fungi from Antarctica.</title>
        <authorList>
            <person name="Coleine C."/>
            <person name="Masonjones S."/>
            <person name="Stajich J.E."/>
        </authorList>
    </citation>
    <scope>NUCLEOTIDE SEQUENCE [LARGE SCALE GENOMIC DNA]</scope>
    <source>
        <strain evidence="2 3">CCFEE 5184</strain>
    </source>
</reference>
<evidence type="ECO:0000313" key="3">
    <source>
        <dbReference type="Proteomes" id="UP000309340"/>
    </source>
</evidence>
<dbReference type="EMBL" id="NAJQ01000941">
    <property type="protein sequence ID" value="TKA63468.1"/>
    <property type="molecule type" value="Genomic_DNA"/>
</dbReference>
<dbReference type="SUPFAM" id="SSF54695">
    <property type="entry name" value="POZ domain"/>
    <property type="match status" value="1"/>
</dbReference>
<evidence type="ECO:0000259" key="1">
    <source>
        <dbReference type="PROSITE" id="PS50097"/>
    </source>
</evidence>
<comment type="caution">
    <text evidence="2">The sequence shown here is derived from an EMBL/GenBank/DDBJ whole genome shotgun (WGS) entry which is preliminary data.</text>
</comment>
<dbReference type="Pfam" id="PF00651">
    <property type="entry name" value="BTB"/>
    <property type="match status" value="1"/>
</dbReference>
<dbReference type="Proteomes" id="UP000309340">
    <property type="component" value="Unassembled WGS sequence"/>
</dbReference>